<feature type="domain" description="Formyl transferase N-terminal" evidence="1">
    <location>
        <begin position="60"/>
        <end position="123"/>
    </location>
</feature>
<dbReference type="InterPro" id="IPR036477">
    <property type="entry name" value="Formyl_transf_N_sf"/>
</dbReference>
<evidence type="ECO:0000313" key="3">
    <source>
        <dbReference type="Proteomes" id="UP000024547"/>
    </source>
</evidence>
<dbReference type="Proteomes" id="UP000024547">
    <property type="component" value="Unassembled WGS sequence"/>
</dbReference>
<evidence type="ECO:0000313" key="2">
    <source>
        <dbReference type="EMBL" id="KCZ62044.1"/>
    </source>
</evidence>
<gene>
    <name evidence="2" type="ORF">HY36_16270</name>
</gene>
<accession>A0A059E283</accession>
<dbReference type="Pfam" id="PF00551">
    <property type="entry name" value="Formyl_trans_N"/>
    <property type="match status" value="1"/>
</dbReference>
<dbReference type="eggNOG" id="COG0223">
    <property type="taxonomic scope" value="Bacteria"/>
</dbReference>
<proteinExistence type="predicted"/>
<dbReference type="Gene3D" id="3.40.50.12230">
    <property type="match status" value="1"/>
</dbReference>
<dbReference type="EMBL" id="AWFH01000011">
    <property type="protein sequence ID" value="KCZ62044.1"/>
    <property type="molecule type" value="Genomic_DNA"/>
</dbReference>
<comment type="caution">
    <text evidence="2">The sequence shown here is derived from an EMBL/GenBank/DDBJ whole genome shotgun (WGS) entry which is preliminary data.</text>
</comment>
<dbReference type="STRING" id="1280948.HY36_16270"/>
<keyword evidence="3" id="KW-1185">Reference proteome</keyword>
<name>A0A059E283_9PROT</name>
<evidence type="ECO:0000259" key="1">
    <source>
        <dbReference type="Pfam" id="PF00551"/>
    </source>
</evidence>
<organism evidence="2 3">
    <name type="scientific">Hyphomonas atlantica</name>
    <dbReference type="NCBI Taxonomy" id="1280948"/>
    <lineage>
        <taxon>Bacteria</taxon>
        <taxon>Pseudomonadati</taxon>
        <taxon>Pseudomonadota</taxon>
        <taxon>Alphaproteobacteria</taxon>
        <taxon>Hyphomonadales</taxon>
        <taxon>Hyphomonadaceae</taxon>
        <taxon>Hyphomonas</taxon>
    </lineage>
</organism>
<dbReference type="AlphaFoldDB" id="A0A059E283"/>
<reference evidence="2 3" key="1">
    <citation type="journal article" date="2014" name="Antonie Van Leeuwenhoek">
        <title>Hyphomonas beringensis sp. nov. and Hyphomonas chukchiensis sp. nov., isolated from surface seawater of the Bering Sea and Chukchi Sea.</title>
        <authorList>
            <person name="Li C."/>
            <person name="Lai Q."/>
            <person name="Li G."/>
            <person name="Dong C."/>
            <person name="Wang J."/>
            <person name="Liao Y."/>
            <person name="Shao Z."/>
        </authorList>
    </citation>
    <scope>NUCLEOTIDE SEQUENCE [LARGE SCALE GENOMIC DNA]</scope>
    <source>
        <strain evidence="2 3">22II1-22F38</strain>
    </source>
</reference>
<protein>
    <recommendedName>
        <fullName evidence="1">Formyl transferase N-terminal domain-containing protein</fullName>
    </recommendedName>
</protein>
<dbReference type="SUPFAM" id="SSF53328">
    <property type="entry name" value="Formyltransferase"/>
    <property type="match status" value="1"/>
</dbReference>
<dbReference type="PATRIC" id="fig|1280948.3.peg.1477"/>
<dbReference type="InterPro" id="IPR002376">
    <property type="entry name" value="Formyl_transf_N"/>
</dbReference>
<sequence>MTRSIILLTGAREVPFFEEFLLERNRELQILAAYNAEDLANAVEQTGGNARLISFVTDIIVPRTLLSKLKLTPYNIHPAPPEFPGSHADSFAIWEGADTYGVTAHEMMPSVDSGPIVAVCRFPMPERPERVALSDFAYSKAVEVFAVVAAHCAECDDPMPPVPHEYWSGQKRTRAQFKALCDSLPSFSGEDAQRLKRACGPDLNSDQAG</sequence>